<dbReference type="Gene3D" id="2.130.10.10">
    <property type="entry name" value="YVTN repeat-like/Quinoprotein amine dehydrogenase"/>
    <property type="match status" value="1"/>
</dbReference>
<organism evidence="5">
    <name type="scientific">Taenia asiatica</name>
    <name type="common">Asian tapeworm</name>
    <dbReference type="NCBI Taxonomy" id="60517"/>
    <lineage>
        <taxon>Eukaryota</taxon>
        <taxon>Metazoa</taxon>
        <taxon>Spiralia</taxon>
        <taxon>Lophotrochozoa</taxon>
        <taxon>Platyhelminthes</taxon>
        <taxon>Cestoda</taxon>
        <taxon>Eucestoda</taxon>
        <taxon>Cyclophyllidea</taxon>
        <taxon>Taeniidae</taxon>
        <taxon>Taenia</taxon>
    </lineage>
</organism>
<name>A0A0R3W7B4_TAEAS</name>
<dbReference type="AlphaFoldDB" id="A0A0R3W7B4"/>
<feature type="region of interest" description="Disordered" evidence="1">
    <location>
        <begin position="403"/>
        <end position="444"/>
    </location>
</feature>
<dbReference type="Proteomes" id="UP000282613">
    <property type="component" value="Unassembled WGS sequence"/>
</dbReference>
<evidence type="ECO:0000259" key="2">
    <source>
        <dbReference type="Pfam" id="PF23760"/>
    </source>
</evidence>
<dbReference type="STRING" id="60517.A0A0R3W7B4"/>
<protein>
    <submittedName>
        <fullName evidence="5">WD_REPEATS_REGION domain-containing protein</fullName>
    </submittedName>
</protein>
<proteinExistence type="predicted"/>
<dbReference type="OrthoDB" id="9610195at2759"/>
<dbReference type="Pfam" id="PF23760">
    <property type="entry name" value="Beta-prop_DCAF12"/>
    <property type="match status" value="1"/>
</dbReference>
<feature type="compositionally biased region" description="Acidic residues" evidence="1">
    <location>
        <begin position="414"/>
        <end position="423"/>
    </location>
</feature>
<dbReference type="InterPro" id="IPR036322">
    <property type="entry name" value="WD40_repeat_dom_sf"/>
</dbReference>
<dbReference type="WBParaSite" id="TASK_0000615601-mRNA-1">
    <property type="protein sequence ID" value="TASK_0000615601-mRNA-1"/>
    <property type="gene ID" value="TASK_0000615601"/>
</dbReference>
<reference evidence="3 4" key="2">
    <citation type="submission" date="2018-11" db="EMBL/GenBank/DDBJ databases">
        <authorList>
            <consortium name="Pathogen Informatics"/>
        </authorList>
    </citation>
    <scope>NUCLEOTIDE SEQUENCE [LARGE SCALE GENOMIC DNA]</scope>
</reference>
<gene>
    <name evidence="3" type="ORF">TASK_LOCUS6157</name>
</gene>
<dbReference type="InterPro" id="IPR001680">
    <property type="entry name" value="WD40_rpt"/>
</dbReference>
<dbReference type="InterPro" id="IPR056151">
    <property type="entry name" value="Beta-prop_DCAF12"/>
</dbReference>
<feature type="domain" description="DDB1- and CUL4-associated factor 12 beta-propeller" evidence="2">
    <location>
        <begin position="60"/>
        <end position="371"/>
    </location>
</feature>
<evidence type="ECO:0000313" key="4">
    <source>
        <dbReference type="Proteomes" id="UP000282613"/>
    </source>
</evidence>
<dbReference type="SUPFAM" id="SSF50978">
    <property type="entry name" value="WD40 repeat-like"/>
    <property type="match status" value="1"/>
</dbReference>
<accession>A0A0R3W7B4</accession>
<sequence>MNVRKRNARVALAKPSNSYLSSLTAREYDRKRRRVDFDVSTHSHRFPFIWDGKLVPIRYADKIFASQWLSNEEILIGTKCNHLGVVNLNTHKIYDIPLLEGSSRSTLMEEPCGCGIHAIQKNASGTLIATGGENVNDVGVYNLPDLSPLCVFEKRHKNCIFDLRWVQEETLASCSRDSCLALWRLPQRDMHTSPMISYDPGSSISRPRPISRHPLISTPIAFTLSRTPDDRFRALEYLPTRNMLTVVSMSHYFYLYDLDSLFSSTSGDQQPFFKMPLLSSDKEAVALRRWPNNPHVVSLATHRSVLLFDIRCRSQIRRTIPRIVEPPASCRSCVRSLNFSGNILSYGTSLGKVHFYDLVADKHLGNHLDTETVSKKATFSPCAYGSYSDSLDDGLPDLAASVYPNGLDSTPERQEEEPDETELSFEFSTDNPPSAPSDLPISSDPERLSEIDLHLINFISSLAVRPQVRERALQQFRLVTADLRRRISRHSLRVTLAATDMDNPIVQVSSDEEVVRGEEEEDGNSGTQANEAVDQAHLPQPPGDSVLLENLTLDNLNWVESNWHSVGTNKAVYTHEYDPSGLRLFTAGGPIGSAFSGNFAVLWD</sequence>
<evidence type="ECO:0000256" key="1">
    <source>
        <dbReference type="SAM" id="MobiDB-lite"/>
    </source>
</evidence>
<dbReference type="SMART" id="SM00320">
    <property type="entry name" value="WD40"/>
    <property type="match status" value="2"/>
</dbReference>
<evidence type="ECO:0000313" key="5">
    <source>
        <dbReference type="WBParaSite" id="TASK_0000615601-mRNA-1"/>
    </source>
</evidence>
<evidence type="ECO:0000313" key="3">
    <source>
        <dbReference type="EMBL" id="VDK36213.1"/>
    </source>
</evidence>
<reference evidence="5" key="1">
    <citation type="submission" date="2017-02" db="UniProtKB">
        <authorList>
            <consortium name="WormBaseParasite"/>
        </authorList>
    </citation>
    <scope>IDENTIFICATION</scope>
</reference>
<dbReference type="InterPro" id="IPR015943">
    <property type="entry name" value="WD40/YVTN_repeat-like_dom_sf"/>
</dbReference>
<keyword evidence="4" id="KW-1185">Reference proteome</keyword>
<dbReference type="EMBL" id="UYRS01018475">
    <property type="protein sequence ID" value="VDK36213.1"/>
    <property type="molecule type" value="Genomic_DNA"/>
</dbReference>